<reference evidence="2 3" key="1">
    <citation type="journal article" date="2024" name="BMC Biol.">
        <title>Comparative genomics of Ascetosporea gives new insight into the evolutionary basis for animal parasitism in Rhizaria.</title>
        <authorList>
            <person name="Hiltunen Thoren M."/>
            <person name="Onut-Brannstrom I."/>
            <person name="Alfjorden A."/>
            <person name="Peckova H."/>
            <person name="Swords F."/>
            <person name="Hooper C."/>
            <person name="Holzer A.S."/>
            <person name="Bass D."/>
            <person name="Burki F."/>
        </authorList>
    </citation>
    <scope>NUCLEOTIDE SEQUENCE [LARGE SCALE GENOMIC DNA]</scope>
    <source>
        <strain evidence="2">20-A016</strain>
    </source>
</reference>
<comment type="caution">
    <text evidence="2">The sequence shown here is derived from an EMBL/GenBank/DDBJ whole genome shotgun (WGS) entry which is preliminary data.</text>
</comment>
<dbReference type="EMBL" id="JBDODL010004119">
    <property type="protein sequence ID" value="MES1922947.1"/>
    <property type="molecule type" value="Genomic_DNA"/>
</dbReference>
<dbReference type="Pfam" id="PF07159">
    <property type="entry name" value="CYRIA-B_Rac1-bd"/>
    <property type="match status" value="1"/>
</dbReference>
<evidence type="ECO:0000313" key="3">
    <source>
        <dbReference type="Proteomes" id="UP001439008"/>
    </source>
</evidence>
<dbReference type="InterPro" id="IPR009828">
    <property type="entry name" value="CYRIA/CYRIB_Rac1-bd"/>
</dbReference>
<keyword evidence="3" id="KW-1185">Reference proteome</keyword>
<gene>
    <name evidence="2" type="primary">FAM49B_2</name>
    <name evidence="2" type="ORF">MHBO_004478</name>
</gene>
<accession>A0ABV2ATH9</accession>
<evidence type="ECO:0000259" key="1">
    <source>
        <dbReference type="Pfam" id="PF07159"/>
    </source>
</evidence>
<sequence length="172" mass="19486">SIFEEECDEEVLDKINSWTYPENVKESQISVLIHFFQSPTPFITKCSKKIGSSLTENEESSKNDDILQHIPNIFLAVLEAKLVDKDLLGEFASAMVCSLLIVDRLLPEGIFHKDSHVDINGVIDVLTISSPLVFGTKETPNLKKLIQQLCYWSMHLRDDRTPAKIRGRLSVE</sequence>
<protein>
    <submittedName>
        <fullName evidence="2">Protein fam49b</fullName>
    </submittedName>
</protein>
<feature type="non-terminal residue" evidence="2">
    <location>
        <position position="1"/>
    </location>
</feature>
<name>A0ABV2ATH9_9EUKA</name>
<feature type="domain" description="CYRIA/CYRIB Rac1 binding" evidence="1">
    <location>
        <begin position="32"/>
        <end position="166"/>
    </location>
</feature>
<proteinExistence type="predicted"/>
<evidence type="ECO:0000313" key="2">
    <source>
        <dbReference type="EMBL" id="MES1922947.1"/>
    </source>
</evidence>
<dbReference type="Proteomes" id="UP001439008">
    <property type="component" value="Unassembled WGS sequence"/>
</dbReference>
<organism evidence="2 3">
    <name type="scientific">Bonamia ostreae</name>
    <dbReference type="NCBI Taxonomy" id="126728"/>
    <lineage>
        <taxon>Eukaryota</taxon>
        <taxon>Sar</taxon>
        <taxon>Rhizaria</taxon>
        <taxon>Endomyxa</taxon>
        <taxon>Ascetosporea</taxon>
        <taxon>Haplosporida</taxon>
        <taxon>Bonamia</taxon>
    </lineage>
</organism>